<dbReference type="SUPFAM" id="SSF53098">
    <property type="entry name" value="Ribonuclease H-like"/>
    <property type="match status" value="1"/>
</dbReference>
<dbReference type="SUPFAM" id="SSF56672">
    <property type="entry name" value="DNA/RNA polymerases"/>
    <property type="match status" value="1"/>
</dbReference>
<reference evidence="7" key="1">
    <citation type="submission" date="2020-06" db="EMBL/GenBank/DDBJ databases">
        <authorList>
            <person name="Li T."/>
            <person name="Hu X."/>
            <person name="Zhang T."/>
            <person name="Song X."/>
            <person name="Zhang H."/>
            <person name="Dai N."/>
            <person name="Sheng W."/>
            <person name="Hou X."/>
            <person name="Wei L."/>
        </authorList>
    </citation>
    <scope>NUCLEOTIDE SEQUENCE</scope>
    <source>
        <strain evidence="7">KEN1</strain>
        <tissue evidence="7">Leaf</tissue>
    </source>
</reference>
<feature type="domain" description="Retroviral polymerase SH3-like" evidence="6">
    <location>
        <begin position="534"/>
        <end position="593"/>
    </location>
</feature>
<keyword evidence="1" id="KW-0378">Hydrolase</keyword>
<feature type="compositionally biased region" description="Low complexity" evidence="2">
    <location>
        <begin position="11"/>
        <end position="23"/>
    </location>
</feature>
<dbReference type="EMBL" id="JACGWN010000006">
    <property type="protein sequence ID" value="KAL0448192.1"/>
    <property type="molecule type" value="Genomic_DNA"/>
</dbReference>
<protein>
    <submittedName>
        <fullName evidence="7">Retrovirus-related Pol polyprotein from transposon RE2</fullName>
    </submittedName>
</protein>
<dbReference type="Pfam" id="PF22936">
    <property type="entry name" value="Pol_BBD"/>
    <property type="match status" value="1"/>
</dbReference>
<evidence type="ECO:0000259" key="6">
    <source>
        <dbReference type="Pfam" id="PF25597"/>
    </source>
</evidence>
<evidence type="ECO:0000313" key="7">
    <source>
        <dbReference type="EMBL" id="KAL0448192.1"/>
    </source>
</evidence>
<dbReference type="InterPro" id="IPR043502">
    <property type="entry name" value="DNA/RNA_pol_sf"/>
</dbReference>
<dbReference type="InterPro" id="IPR012337">
    <property type="entry name" value="RNaseH-like_sf"/>
</dbReference>
<dbReference type="InterPro" id="IPR029472">
    <property type="entry name" value="Copia-like_N"/>
</dbReference>
<dbReference type="GO" id="GO:0003676">
    <property type="term" value="F:nucleic acid binding"/>
    <property type="evidence" value="ECO:0007669"/>
    <property type="project" value="InterPro"/>
</dbReference>
<dbReference type="PANTHER" id="PTHR11439">
    <property type="entry name" value="GAG-POL-RELATED RETROTRANSPOSON"/>
    <property type="match status" value="1"/>
</dbReference>
<comment type="caution">
    <text evidence="7">The sequence shown here is derived from an EMBL/GenBank/DDBJ whole genome shotgun (WGS) entry which is preliminary data.</text>
</comment>
<evidence type="ECO:0000256" key="2">
    <source>
        <dbReference type="SAM" id="MobiDB-lite"/>
    </source>
</evidence>
<name>A0AAW2X299_9LAMI</name>
<dbReference type="CDD" id="cd09272">
    <property type="entry name" value="RNase_HI_RT_Ty1"/>
    <property type="match status" value="1"/>
</dbReference>
<keyword evidence="1" id="KW-0645">Protease</keyword>
<dbReference type="InterPro" id="IPR054722">
    <property type="entry name" value="PolX-like_BBD"/>
</dbReference>
<feature type="domain" description="Retrotransposon Copia-like N-terminal" evidence="4">
    <location>
        <begin position="32"/>
        <end position="78"/>
    </location>
</feature>
<dbReference type="Pfam" id="PF14244">
    <property type="entry name" value="Retrotran_gag_3"/>
    <property type="match status" value="1"/>
</dbReference>
<dbReference type="GO" id="GO:0004190">
    <property type="term" value="F:aspartic-type endopeptidase activity"/>
    <property type="evidence" value="ECO:0007669"/>
    <property type="project" value="UniProtKB-KW"/>
</dbReference>
<proteinExistence type="predicted"/>
<dbReference type="Pfam" id="PF25597">
    <property type="entry name" value="SH3_retrovirus"/>
    <property type="match status" value="1"/>
</dbReference>
<feature type="domain" description="Retrovirus-related Pol polyprotein from transposon TNT 1-94-like beta-barrel" evidence="5">
    <location>
        <begin position="344"/>
        <end position="418"/>
    </location>
</feature>
<sequence length="1198" mass="134380">MEMNEAGVVPGSGSNSASGWNGARESEDLKVHTSNFPGMILVSTPLTRNNFLLWSRSVKVALTAKMKLSFIYGTYPKPTENSDECKQWIRTDSMVMSWIQNSISKDIAKAFSYAKSARSLWLQLESRFGQANRPMIYNLQREITSISQGNMDVVSYFTKITMLWDELECVDPTPDYSVDKAYSLVLRIESQRQGSATLEEANHNVAMMVKGTDFKRETGNRTFQQRKQYGEKRSLYCIHCAKSGHSKETCFKLHGYPDWFKEMTEKRKKSRTDARAMSAISGGPSVPHQEVTSNQPLSVMMNEILQLMKGKTQAEQAQAHFAKMGEFASTDLQSKSDFLYPNSWIVDSGATTHMCASRRLFRNLRSQAADSSIFLPDGSKTHVTHSGSVILSPEITLTPVLYVPSFQCNLLSVSRLTDSSQLLFVFSCDHCTLQDRKTKRILAVGKLLGRLYVIDDSSFSIDNGVVERKHKHLLQIARALMFQSSLPSQFWTEALLTATYIVNRLPTSVLCWKTPYEVLYQKPVDYAWLKVFGCLVFATNVIPHKSKFTKRAHKCVFLGYALGQKGYKLYDVDEKVMFVSRDVVFHETIFLYEKVSASESDYPLPIPMLDEDPVVPHTNPVLVSDSSPDHATAVPHIDPVHISDSFPDHATFELSDGPTTDGVISPAIRRSSRQITKPCWLNDFVCSYAHFGSGFTVTSIAPSHQAFTASLSLLQEPTTYQQASSSPEWKSAMQAELDALESNHTWEVTPLPSGKIPIGCRWVFKLKLHADSSIDRHKARLVAKGYNQVEGIDYNESFSPVAKTVTVRLFFAIAAARGWHIHQMDVNNAFLHGYLEEEVFMHPPEGYIVLEGHVCRLKRPLYGLKQASSQWNLEFTTQIAAFGFLQSKHDYCLFTKQLDQGLAVTQSKYVRDIISDVGLLGAWPATTPLPPGIRFTNDASALLPHPDIYRRLVGRLLYLSFTRPDLSYACQQLSQYLQHPCQQHMEAALHLVRYLKGTLSKGLFFPSHSSFTLTGYSDADWASCRDTRRSLTGYCILFGTALVSWKMKKQNTISRSTAEVEYRSMGSAVCELSWIVYLLQNFGISIPTPVPFLCDNQVALHIVANPVFHERTKHLEIDCHIVLDKFKSGLIAPSHVSSTDQLANLFTKSLLGPPFFRLLSKLGLVDLTPSPTCGGVEGNHSSCHVAEGSRQSFFPAIT</sequence>
<evidence type="ECO:0000259" key="4">
    <source>
        <dbReference type="Pfam" id="PF14244"/>
    </source>
</evidence>
<dbReference type="PANTHER" id="PTHR11439:SF465">
    <property type="entry name" value="REVERSE TRANSCRIPTASE TY1_COPIA-TYPE DOMAIN-CONTAINING PROTEIN"/>
    <property type="match status" value="1"/>
</dbReference>
<keyword evidence="1" id="KW-0064">Aspartyl protease</keyword>
<feature type="domain" description="Reverse transcriptase Ty1/copia-type" evidence="3">
    <location>
        <begin position="743"/>
        <end position="914"/>
    </location>
</feature>
<organism evidence="7">
    <name type="scientific">Sesamum latifolium</name>
    <dbReference type="NCBI Taxonomy" id="2727402"/>
    <lineage>
        <taxon>Eukaryota</taxon>
        <taxon>Viridiplantae</taxon>
        <taxon>Streptophyta</taxon>
        <taxon>Embryophyta</taxon>
        <taxon>Tracheophyta</taxon>
        <taxon>Spermatophyta</taxon>
        <taxon>Magnoliopsida</taxon>
        <taxon>eudicotyledons</taxon>
        <taxon>Gunneridae</taxon>
        <taxon>Pentapetalae</taxon>
        <taxon>asterids</taxon>
        <taxon>lamiids</taxon>
        <taxon>Lamiales</taxon>
        <taxon>Pedaliaceae</taxon>
        <taxon>Sesamum</taxon>
    </lineage>
</organism>
<feature type="region of interest" description="Disordered" evidence="2">
    <location>
        <begin position="1"/>
        <end position="24"/>
    </location>
</feature>
<dbReference type="Gene3D" id="3.30.420.10">
    <property type="entry name" value="Ribonuclease H-like superfamily/Ribonuclease H"/>
    <property type="match status" value="1"/>
</dbReference>
<dbReference type="InterPro" id="IPR057670">
    <property type="entry name" value="SH3_retrovirus"/>
</dbReference>
<dbReference type="Pfam" id="PF07727">
    <property type="entry name" value="RVT_2"/>
    <property type="match status" value="1"/>
</dbReference>
<dbReference type="InterPro" id="IPR013103">
    <property type="entry name" value="RVT_2"/>
</dbReference>
<accession>A0AAW2X299</accession>
<dbReference type="AlphaFoldDB" id="A0AAW2X299"/>
<evidence type="ECO:0000259" key="5">
    <source>
        <dbReference type="Pfam" id="PF22936"/>
    </source>
</evidence>
<reference evidence="7" key="2">
    <citation type="journal article" date="2024" name="Plant">
        <title>Genomic evolution and insights into agronomic trait innovations of Sesamum species.</title>
        <authorList>
            <person name="Miao H."/>
            <person name="Wang L."/>
            <person name="Qu L."/>
            <person name="Liu H."/>
            <person name="Sun Y."/>
            <person name="Le M."/>
            <person name="Wang Q."/>
            <person name="Wei S."/>
            <person name="Zheng Y."/>
            <person name="Lin W."/>
            <person name="Duan Y."/>
            <person name="Cao H."/>
            <person name="Xiong S."/>
            <person name="Wang X."/>
            <person name="Wei L."/>
            <person name="Li C."/>
            <person name="Ma Q."/>
            <person name="Ju M."/>
            <person name="Zhao R."/>
            <person name="Li G."/>
            <person name="Mu C."/>
            <person name="Tian Q."/>
            <person name="Mei H."/>
            <person name="Zhang T."/>
            <person name="Gao T."/>
            <person name="Zhang H."/>
        </authorList>
    </citation>
    <scope>NUCLEOTIDE SEQUENCE</scope>
    <source>
        <strain evidence="7">KEN1</strain>
    </source>
</reference>
<evidence type="ECO:0000256" key="1">
    <source>
        <dbReference type="ARBA" id="ARBA00022750"/>
    </source>
</evidence>
<gene>
    <name evidence="7" type="ORF">Slati_1947100</name>
</gene>
<evidence type="ECO:0000259" key="3">
    <source>
        <dbReference type="Pfam" id="PF07727"/>
    </source>
</evidence>
<dbReference type="InterPro" id="IPR036397">
    <property type="entry name" value="RNaseH_sf"/>
</dbReference>